<dbReference type="Proteomes" id="UP000069850">
    <property type="component" value="Chromosome 1"/>
</dbReference>
<evidence type="ECO:0000313" key="2">
    <source>
        <dbReference type="EMBL" id="CVK34020.1"/>
    </source>
</evidence>
<reference evidence="2 3" key="1">
    <citation type="submission" date="2016-01" db="EMBL/GenBank/DDBJ databases">
        <authorList>
            <person name="Manzoor S."/>
        </authorList>
    </citation>
    <scope>NUCLEOTIDE SEQUENCE [LARGE SCALE GENOMIC DNA]</scope>
    <source>
        <strain evidence="2">Methanoculleus sp MAB1</strain>
    </source>
</reference>
<evidence type="ECO:0000313" key="3">
    <source>
        <dbReference type="Proteomes" id="UP000069850"/>
    </source>
</evidence>
<organism evidence="2 3">
    <name type="scientific">Methanoculleus bourgensis</name>
    <dbReference type="NCBI Taxonomy" id="83986"/>
    <lineage>
        <taxon>Archaea</taxon>
        <taxon>Methanobacteriati</taxon>
        <taxon>Methanobacteriota</taxon>
        <taxon>Stenosarchaea group</taxon>
        <taxon>Methanomicrobia</taxon>
        <taxon>Methanomicrobiales</taxon>
        <taxon>Methanomicrobiaceae</taxon>
        <taxon>Methanoculleus</taxon>
    </lineage>
</organism>
<dbReference type="AlphaFoldDB" id="A0A0X3BQC6"/>
<evidence type="ECO:0000259" key="1">
    <source>
        <dbReference type="Pfam" id="PF14258"/>
    </source>
</evidence>
<dbReference type="EMBL" id="LT158599">
    <property type="protein sequence ID" value="CVK34020.1"/>
    <property type="molecule type" value="Genomic_DNA"/>
</dbReference>
<name>A0A0X3BQC6_9EURY</name>
<dbReference type="Pfam" id="PF14258">
    <property type="entry name" value="DUF4350"/>
    <property type="match status" value="1"/>
</dbReference>
<dbReference type="InterPro" id="IPR025646">
    <property type="entry name" value="DUF4350"/>
</dbReference>
<accession>A0A0X3BQC6</accession>
<gene>
    <name evidence="2" type="ORF">MMAB1_2807</name>
</gene>
<dbReference type="KEGG" id="mema:MMAB1_2807"/>
<protein>
    <recommendedName>
        <fullName evidence="1">DUF4350 domain-containing protein</fullName>
    </recommendedName>
</protein>
<proteinExistence type="predicted"/>
<sequence>MSMQREAWAVLILLLIATGAVYAHATTTTEEYSRHNTGWNGTSNLAAGEIHNLADLTPGATLLILAPDKPFTREEVGYLRAFLNSGGNVILADEEGAANTLLADLGSRIRIQPGNLSSLERDHADPGLFRVQVTGNATLFAGIETILVNRPAEVTGGEPLLEAPPLTWEDTDGDGRVSDGETFRRTAVCASEGNLIVLGDPSLFINAMLPANPGFIENLTVLIDATHSRTGTKNPIINTLTWIRETPPAGAALAALVILPVAYHFGRKRE</sequence>
<feature type="domain" description="DUF4350" evidence="1">
    <location>
        <begin position="53"/>
        <end position="210"/>
    </location>
</feature>